<dbReference type="Pfam" id="PF00107">
    <property type="entry name" value="ADH_zinc_N"/>
    <property type="match status" value="1"/>
</dbReference>
<name>A0A4R6QCT4_9BURK</name>
<dbReference type="Gene3D" id="3.90.180.10">
    <property type="entry name" value="Medium-chain alcohol dehydrogenases, catalytic domain"/>
    <property type="match status" value="1"/>
</dbReference>
<dbReference type="Proteomes" id="UP000295361">
    <property type="component" value="Unassembled WGS sequence"/>
</dbReference>
<keyword evidence="4" id="KW-1185">Reference proteome</keyword>
<dbReference type="SUPFAM" id="SSF50129">
    <property type="entry name" value="GroES-like"/>
    <property type="match status" value="1"/>
</dbReference>
<dbReference type="SUPFAM" id="SSF51735">
    <property type="entry name" value="NAD(P)-binding Rossmann-fold domains"/>
    <property type="match status" value="1"/>
</dbReference>
<dbReference type="InterPro" id="IPR011032">
    <property type="entry name" value="GroES-like_sf"/>
</dbReference>
<dbReference type="EMBL" id="SNXS01000016">
    <property type="protein sequence ID" value="TDP60458.1"/>
    <property type="molecule type" value="Genomic_DNA"/>
</dbReference>
<proteinExistence type="predicted"/>
<dbReference type="SMART" id="SM00829">
    <property type="entry name" value="PKS_ER"/>
    <property type="match status" value="1"/>
</dbReference>
<dbReference type="AlphaFoldDB" id="A0A4R6QCT4"/>
<evidence type="ECO:0000256" key="1">
    <source>
        <dbReference type="ARBA" id="ARBA00022857"/>
    </source>
</evidence>
<accession>A0A4R6QCT4</accession>
<sequence length="338" mass="36041">MRAAVVRAHGGPEATAFEPTYPRPSVRPGHVLLRVRACSLNYHDIFTRRSMPGIKVPLPIIIGSDIAGEIAEIGTGVSGFSVGERVMVDPLPLSGEGAPKGMIGEMYDGGRAEYCVVYAPQLVKLPNDVSFEVAASLPLAYATAHRMMVTIGQVKAGETVLVLGASGGVGTACVLLAKLAGATVIACAGSDEKAARLKGLGADHVINYRTAKLMEATHALVGKPRISGSGGVDVVVNFTGGNSWQEGIRCLKVGGRLLTCGATAGYDEHIDVRYVWTFELKLMGSNGWRRDDITALIELARSHRMQPVVDKVLPLEQIREAERLMEEREVFGKIVVTP</sequence>
<reference evidence="3 4" key="1">
    <citation type="submission" date="2019-03" db="EMBL/GenBank/DDBJ databases">
        <title>Genomic Encyclopedia of Type Strains, Phase IV (KMG-IV): sequencing the most valuable type-strain genomes for metagenomic binning, comparative biology and taxonomic classification.</title>
        <authorList>
            <person name="Goeker M."/>
        </authorList>
    </citation>
    <scope>NUCLEOTIDE SEQUENCE [LARGE SCALE GENOMIC DNA]</scope>
    <source>
        <strain evidence="3 4">DSM 16998</strain>
    </source>
</reference>
<keyword evidence="1" id="KW-0521">NADP</keyword>
<organism evidence="3 4">
    <name type="scientific">Roseateles toxinivorans</name>
    <dbReference type="NCBI Taxonomy" id="270368"/>
    <lineage>
        <taxon>Bacteria</taxon>
        <taxon>Pseudomonadati</taxon>
        <taxon>Pseudomonadota</taxon>
        <taxon>Betaproteobacteria</taxon>
        <taxon>Burkholderiales</taxon>
        <taxon>Sphaerotilaceae</taxon>
        <taxon>Roseateles</taxon>
    </lineage>
</organism>
<dbReference type="GO" id="GO:0016491">
    <property type="term" value="F:oxidoreductase activity"/>
    <property type="evidence" value="ECO:0007669"/>
    <property type="project" value="InterPro"/>
</dbReference>
<dbReference type="InterPro" id="IPR036291">
    <property type="entry name" value="NAD(P)-bd_dom_sf"/>
</dbReference>
<dbReference type="RefSeq" id="WP_133703978.1">
    <property type="nucleotide sequence ID" value="NZ_SNXS01000016.1"/>
</dbReference>
<comment type="caution">
    <text evidence="3">The sequence shown here is derived from an EMBL/GenBank/DDBJ whole genome shotgun (WGS) entry which is preliminary data.</text>
</comment>
<gene>
    <name evidence="3" type="ORF">DES47_11658</name>
</gene>
<dbReference type="PANTHER" id="PTHR44154:SF1">
    <property type="entry name" value="QUINONE OXIDOREDUCTASE"/>
    <property type="match status" value="1"/>
</dbReference>
<feature type="domain" description="Enoyl reductase (ER)" evidence="2">
    <location>
        <begin position="10"/>
        <end position="336"/>
    </location>
</feature>
<dbReference type="OrthoDB" id="9787435at2"/>
<dbReference type="InterPro" id="IPR013154">
    <property type="entry name" value="ADH-like_N"/>
</dbReference>
<dbReference type="Pfam" id="PF08240">
    <property type="entry name" value="ADH_N"/>
    <property type="match status" value="1"/>
</dbReference>
<dbReference type="InterPro" id="IPR020843">
    <property type="entry name" value="ER"/>
</dbReference>
<dbReference type="InterPro" id="IPR013149">
    <property type="entry name" value="ADH-like_C"/>
</dbReference>
<dbReference type="InterPro" id="IPR051603">
    <property type="entry name" value="Zinc-ADH_QOR/CCCR"/>
</dbReference>
<evidence type="ECO:0000313" key="3">
    <source>
        <dbReference type="EMBL" id="TDP60458.1"/>
    </source>
</evidence>
<dbReference type="InParanoid" id="A0A4R6QCT4"/>
<dbReference type="PANTHER" id="PTHR44154">
    <property type="entry name" value="QUINONE OXIDOREDUCTASE"/>
    <property type="match status" value="1"/>
</dbReference>
<protein>
    <submittedName>
        <fullName evidence="3">Alcohol dehydrogenase</fullName>
    </submittedName>
</protein>
<evidence type="ECO:0000313" key="4">
    <source>
        <dbReference type="Proteomes" id="UP000295361"/>
    </source>
</evidence>
<evidence type="ECO:0000259" key="2">
    <source>
        <dbReference type="SMART" id="SM00829"/>
    </source>
</evidence>